<evidence type="ECO:0000259" key="3">
    <source>
        <dbReference type="Pfam" id="PF14309"/>
    </source>
</evidence>
<feature type="region of interest" description="Disordered" evidence="1">
    <location>
        <begin position="71"/>
        <end position="113"/>
    </location>
</feature>
<feature type="domain" description="DUF4378" evidence="3">
    <location>
        <begin position="514"/>
        <end position="644"/>
    </location>
</feature>
<evidence type="ECO:0000259" key="2">
    <source>
        <dbReference type="Pfam" id="PF12552"/>
    </source>
</evidence>
<protein>
    <recommendedName>
        <fullName evidence="6">DUF4378 domain-containing protein</fullName>
    </recommendedName>
</protein>
<comment type="caution">
    <text evidence="4">The sequence shown here is derived from an EMBL/GenBank/DDBJ whole genome shotgun (WGS) entry which is preliminary data.</text>
</comment>
<dbReference type="AlphaFoldDB" id="A0AAN7GGH8"/>
<organism evidence="4 5">
    <name type="scientific">Trapa incisa</name>
    <dbReference type="NCBI Taxonomy" id="236973"/>
    <lineage>
        <taxon>Eukaryota</taxon>
        <taxon>Viridiplantae</taxon>
        <taxon>Streptophyta</taxon>
        <taxon>Embryophyta</taxon>
        <taxon>Tracheophyta</taxon>
        <taxon>Spermatophyta</taxon>
        <taxon>Magnoliopsida</taxon>
        <taxon>eudicotyledons</taxon>
        <taxon>Gunneridae</taxon>
        <taxon>Pentapetalae</taxon>
        <taxon>rosids</taxon>
        <taxon>malvids</taxon>
        <taxon>Myrtales</taxon>
        <taxon>Lythraceae</taxon>
        <taxon>Trapa</taxon>
    </lineage>
</organism>
<accession>A0AAN7GGH8</accession>
<sequence>MEKKRLPLKSPQLPQDYGSGCKSWGFMRFFGLFNGHSRHDSVSVPPRLLPASGRKYRGEKENHSIDSEFASMYNPRRGKNEHNPSTSPGYSSKRNGKRYQIREYPDHRRDDEKGCQKIHRLDLTGRVSDSTLAGVFWRYSCRNIGCVNDRFTGAKHRSSNVAGMVEAVVSRKPINRTDDKSKELLETLDILNSNKELLLRMLENPDSLLAKHIEDLLGSKGNRPRAKLYLRQHEGNSLSCVAQRENRQFLSLWRVKSEESSAFKRNHHAKELKGAVALKPQSDFSVRNKLQGVQHSYFHLRHLRRRKLRWMQQKMNVETRAASVGKANCKRTVGLSIHRDCENKKEQLSMFSNGRDRIKELSEEKIQMNSSMPLFSIPSDRVESDSELGILEEAERCLSCTLKQNVESLSSQCDESHDQSDCLGTSGNIVPSTETREAKTALAHMSSEETQCLQEEPSSSRGGEIQEKNDPLICTDIEDGVDESDHDQTAGMKWHLDSRTIMDESSHDLRSTGDYIKAVLNAAHLDWDKLLVDKIIEPSLLDEAKIPFKVSDTDQQLMFDYINEVLGEVLHCPRVMFRSCVPERNATRAVMKRAHRDRDLLLQKGTPTLEQLISKDMIYFSEWIDIPRNTEEIVTELVDDILDDALVEL</sequence>
<keyword evidence="5" id="KW-1185">Reference proteome</keyword>
<name>A0AAN7GGH8_9MYRT</name>
<dbReference type="Proteomes" id="UP001345219">
    <property type="component" value="Chromosome 19"/>
</dbReference>
<feature type="compositionally biased region" description="Basic and acidic residues" evidence="1">
    <location>
        <begin position="100"/>
        <end position="113"/>
    </location>
</feature>
<dbReference type="EMBL" id="JAXIOK010000024">
    <property type="protein sequence ID" value="KAK4741214.1"/>
    <property type="molecule type" value="Genomic_DNA"/>
</dbReference>
<reference evidence="4 5" key="1">
    <citation type="journal article" date="2023" name="Hortic Res">
        <title>Pangenome of water caltrop reveals structural variations and asymmetric subgenome divergence after allopolyploidization.</title>
        <authorList>
            <person name="Zhang X."/>
            <person name="Chen Y."/>
            <person name="Wang L."/>
            <person name="Yuan Y."/>
            <person name="Fang M."/>
            <person name="Shi L."/>
            <person name="Lu R."/>
            <person name="Comes H.P."/>
            <person name="Ma Y."/>
            <person name="Chen Y."/>
            <person name="Huang G."/>
            <person name="Zhou Y."/>
            <person name="Zheng Z."/>
            <person name="Qiu Y."/>
        </authorList>
    </citation>
    <scope>NUCLEOTIDE SEQUENCE [LARGE SCALE GENOMIC DNA]</scope>
    <source>
        <tissue evidence="4">Roots</tissue>
    </source>
</reference>
<feature type="compositionally biased region" description="Polar residues" evidence="1">
    <location>
        <begin position="448"/>
        <end position="461"/>
    </location>
</feature>
<proteinExistence type="predicted"/>
<dbReference type="Pfam" id="PF12552">
    <property type="entry name" value="DUF3741"/>
    <property type="match status" value="1"/>
</dbReference>
<evidence type="ECO:0000256" key="1">
    <source>
        <dbReference type="SAM" id="MobiDB-lite"/>
    </source>
</evidence>
<feature type="compositionally biased region" description="Polar residues" evidence="1">
    <location>
        <begin position="83"/>
        <end position="93"/>
    </location>
</feature>
<dbReference type="PANTHER" id="PTHR47212:SF2">
    <property type="entry name" value="DUF3741 DOMAIN-CONTAINING PROTEIN"/>
    <property type="match status" value="1"/>
</dbReference>
<feature type="domain" description="DUF3741" evidence="2">
    <location>
        <begin position="180"/>
        <end position="207"/>
    </location>
</feature>
<feature type="region of interest" description="Disordered" evidence="1">
    <location>
        <begin position="446"/>
        <end position="470"/>
    </location>
</feature>
<dbReference type="InterPro" id="IPR022212">
    <property type="entry name" value="DUF3741"/>
</dbReference>
<gene>
    <name evidence="4" type="ORF">SAY87_024802</name>
</gene>
<evidence type="ECO:0000313" key="5">
    <source>
        <dbReference type="Proteomes" id="UP001345219"/>
    </source>
</evidence>
<evidence type="ECO:0008006" key="6">
    <source>
        <dbReference type="Google" id="ProtNLM"/>
    </source>
</evidence>
<dbReference type="Pfam" id="PF14309">
    <property type="entry name" value="DUF4378"/>
    <property type="match status" value="1"/>
</dbReference>
<dbReference type="PANTHER" id="PTHR47212">
    <property type="entry name" value="ADHESIN-LIKE PROTEIN, PUTATIVE (DUF3741)-RELATED"/>
    <property type="match status" value="1"/>
</dbReference>
<evidence type="ECO:0000313" key="4">
    <source>
        <dbReference type="EMBL" id="KAK4741214.1"/>
    </source>
</evidence>
<dbReference type="InterPro" id="IPR025486">
    <property type="entry name" value="DUF4378"/>
</dbReference>